<evidence type="ECO:0000313" key="2">
    <source>
        <dbReference type="Proteomes" id="UP000177941"/>
    </source>
</evidence>
<sequence>MAQLNRIEALTDEFAEKLADELISIVGDLVPTLLEKVAEKLGDRLQALTHPAEQIVAAPEMAIVEEPMMTEVVLESTHESVVEMTESVVVEKAPSNFVPLPESPHLFELVEPASPVKKEKIDLDFWIDQIVWAQEDGGFGRLLEIKSGISIVMQRIKSSQPVDYKRLYALVGKINEQLAARSDANAERFLDQLDWTCQRLFAELGDDNIESVDQLLQEFCSLGETLAQPRKYFGEALERVAENVARAPLAEVRKKFLADLGKATRQLQALKTPPTLAIHTA</sequence>
<comment type="caution">
    <text evidence="1">The sequence shown here is derived from an EMBL/GenBank/DDBJ whole genome shotgun (WGS) entry which is preliminary data.</text>
</comment>
<accession>A0A1G1XCQ7</accession>
<organism evidence="1 2">
    <name type="scientific">Candidatus Andersenbacteria bacterium RIFCSPHIGHO2_12_FULL_45_11b</name>
    <dbReference type="NCBI Taxonomy" id="1797282"/>
    <lineage>
        <taxon>Bacteria</taxon>
        <taxon>Candidatus Anderseniibacteriota</taxon>
    </lineage>
</organism>
<protein>
    <submittedName>
        <fullName evidence="1">Uncharacterized protein</fullName>
    </submittedName>
</protein>
<dbReference type="EMBL" id="MHHS01000019">
    <property type="protein sequence ID" value="OGY37067.1"/>
    <property type="molecule type" value="Genomic_DNA"/>
</dbReference>
<proteinExistence type="predicted"/>
<gene>
    <name evidence="1" type="ORF">A3E36_01615</name>
</gene>
<evidence type="ECO:0000313" key="1">
    <source>
        <dbReference type="EMBL" id="OGY37067.1"/>
    </source>
</evidence>
<dbReference type="Proteomes" id="UP000177941">
    <property type="component" value="Unassembled WGS sequence"/>
</dbReference>
<dbReference type="AlphaFoldDB" id="A0A1G1XCQ7"/>
<name>A0A1G1XCQ7_9BACT</name>
<reference evidence="1 2" key="1">
    <citation type="journal article" date="2016" name="Nat. Commun.">
        <title>Thousands of microbial genomes shed light on interconnected biogeochemical processes in an aquifer system.</title>
        <authorList>
            <person name="Anantharaman K."/>
            <person name="Brown C.T."/>
            <person name="Hug L.A."/>
            <person name="Sharon I."/>
            <person name="Castelle C.J."/>
            <person name="Probst A.J."/>
            <person name="Thomas B.C."/>
            <person name="Singh A."/>
            <person name="Wilkins M.J."/>
            <person name="Karaoz U."/>
            <person name="Brodie E.L."/>
            <person name="Williams K.H."/>
            <person name="Hubbard S.S."/>
            <person name="Banfield J.F."/>
        </authorList>
    </citation>
    <scope>NUCLEOTIDE SEQUENCE [LARGE SCALE GENOMIC DNA]</scope>
</reference>